<proteinExistence type="predicted"/>
<dbReference type="OrthoDB" id="6130133at2759"/>
<gene>
    <name evidence="12" type="ORF">MCOR_37730</name>
</gene>
<evidence type="ECO:0000256" key="11">
    <source>
        <dbReference type="SAM" id="SignalP"/>
    </source>
</evidence>
<dbReference type="Gene3D" id="3.80.10.10">
    <property type="entry name" value="Ribonuclease Inhibitor"/>
    <property type="match status" value="2"/>
</dbReference>
<feature type="signal peptide" evidence="11">
    <location>
        <begin position="1"/>
        <end position="22"/>
    </location>
</feature>
<dbReference type="InterPro" id="IPR001611">
    <property type="entry name" value="Leu-rich_rpt"/>
</dbReference>
<keyword evidence="5 11" id="KW-0732">Signal</keyword>
<dbReference type="GO" id="GO:0034220">
    <property type="term" value="P:monoatomic ion transmembrane transport"/>
    <property type="evidence" value="ECO:0007669"/>
    <property type="project" value="UniProtKB-KW"/>
</dbReference>
<feature type="chain" id="PRO_5026864116" evidence="11">
    <location>
        <begin position="23"/>
        <end position="332"/>
    </location>
</feature>
<dbReference type="EMBL" id="CACVKT020006875">
    <property type="protein sequence ID" value="CAC5403876.1"/>
    <property type="molecule type" value="Genomic_DNA"/>
</dbReference>
<evidence type="ECO:0000256" key="7">
    <source>
        <dbReference type="ARBA" id="ARBA00023065"/>
    </source>
</evidence>
<evidence type="ECO:0000256" key="1">
    <source>
        <dbReference type="ARBA" id="ARBA00004162"/>
    </source>
</evidence>
<dbReference type="Proteomes" id="UP000507470">
    <property type="component" value="Unassembled WGS sequence"/>
</dbReference>
<comment type="subcellular location">
    <subcellularLocation>
        <location evidence="1">Cell membrane</location>
        <topology evidence="1">Single-pass membrane protein</topology>
    </subcellularLocation>
</comment>
<dbReference type="InterPro" id="IPR051432">
    <property type="entry name" value="KCNMA1_auxiliary"/>
</dbReference>
<dbReference type="PANTHER" id="PTHR46473:SF23">
    <property type="entry name" value="GH08155P"/>
    <property type="match status" value="1"/>
</dbReference>
<evidence type="ECO:0000256" key="10">
    <source>
        <dbReference type="ARBA" id="ARBA00023303"/>
    </source>
</evidence>
<evidence type="ECO:0000256" key="8">
    <source>
        <dbReference type="ARBA" id="ARBA00023136"/>
    </source>
</evidence>
<keyword evidence="3" id="KW-1003">Cell membrane</keyword>
<keyword evidence="2" id="KW-0813">Transport</keyword>
<evidence type="ECO:0000256" key="9">
    <source>
        <dbReference type="ARBA" id="ARBA00023157"/>
    </source>
</evidence>
<evidence type="ECO:0000313" key="12">
    <source>
        <dbReference type="EMBL" id="CAC5403876.1"/>
    </source>
</evidence>
<dbReference type="InterPro" id="IPR032675">
    <property type="entry name" value="LRR_dom_sf"/>
</dbReference>
<keyword evidence="10" id="KW-0407">Ion channel</keyword>
<evidence type="ECO:0000256" key="3">
    <source>
        <dbReference type="ARBA" id="ARBA00022475"/>
    </source>
</evidence>
<dbReference type="PROSITE" id="PS51450">
    <property type="entry name" value="LRR"/>
    <property type="match status" value="1"/>
</dbReference>
<protein>
    <submittedName>
        <fullName evidence="12">Uncharacterized protein</fullName>
    </submittedName>
</protein>
<organism evidence="12 13">
    <name type="scientific">Mytilus coruscus</name>
    <name type="common">Sea mussel</name>
    <dbReference type="NCBI Taxonomy" id="42192"/>
    <lineage>
        <taxon>Eukaryota</taxon>
        <taxon>Metazoa</taxon>
        <taxon>Spiralia</taxon>
        <taxon>Lophotrochozoa</taxon>
        <taxon>Mollusca</taxon>
        <taxon>Bivalvia</taxon>
        <taxon>Autobranchia</taxon>
        <taxon>Pteriomorphia</taxon>
        <taxon>Mytilida</taxon>
        <taxon>Mytiloidea</taxon>
        <taxon>Mytilidae</taxon>
        <taxon>Mytilinae</taxon>
        <taxon>Mytilus</taxon>
    </lineage>
</organism>
<dbReference type="Pfam" id="PF13855">
    <property type="entry name" value="LRR_8"/>
    <property type="match status" value="2"/>
</dbReference>
<keyword evidence="4" id="KW-0812">Transmembrane</keyword>
<name>A0A6J8D7C4_MYTCO</name>
<evidence type="ECO:0000256" key="2">
    <source>
        <dbReference type="ARBA" id="ARBA00022448"/>
    </source>
</evidence>
<evidence type="ECO:0000256" key="6">
    <source>
        <dbReference type="ARBA" id="ARBA00022989"/>
    </source>
</evidence>
<sequence>MFAKIIINYFAIELLIVHEVDCRDKFPCKFYSSCVCVYTKNNLLSVDYAGKNITVIPLFSGNVENVSLANNRIQSVENGVFKYNLHLLYLDLSENKIYQLASESFQGLFNLQTLIINNNNISSTVSPSNVVFEPLVSLRYLDMKNNSNNCIAFNISFLTNLQTLKIDFVDGETYFDTEYKALRNLTNLDLSGYSGRCLMKILTPGTFEYFPYVQFLDLSKYRINVIYRGTFKHLRHLEFLDLSDNRCLKFTGCINIKYDLPSTSIKVLRLNKIHQTFALNTELFKCHIQNLRETKITEIHLDSNRLQLVKQGALSMLPKTLKKLSIADNQFT</sequence>
<keyword evidence="6" id="KW-1133">Transmembrane helix</keyword>
<reference evidence="12 13" key="1">
    <citation type="submission" date="2020-06" db="EMBL/GenBank/DDBJ databases">
        <authorList>
            <person name="Li R."/>
            <person name="Bekaert M."/>
        </authorList>
    </citation>
    <scope>NUCLEOTIDE SEQUENCE [LARGE SCALE GENOMIC DNA]</scope>
    <source>
        <strain evidence="13">wild</strain>
    </source>
</reference>
<dbReference type="AlphaFoldDB" id="A0A6J8D7C4"/>
<evidence type="ECO:0000256" key="4">
    <source>
        <dbReference type="ARBA" id="ARBA00022692"/>
    </source>
</evidence>
<dbReference type="PANTHER" id="PTHR46473">
    <property type="entry name" value="GH08155P"/>
    <property type="match status" value="1"/>
</dbReference>
<keyword evidence="13" id="KW-1185">Reference proteome</keyword>
<keyword evidence="9" id="KW-1015">Disulfide bond</keyword>
<dbReference type="SUPFAM" id="SSF52058">
    <property type="entry name" value="L domain-like"/>
    <property type="match status" value="1"/>
</dbReference>
<accession>A0A6J8D7C4</accession>
<evidence type="ECO:0000256" key="5">
    <source>
        <dbReference type="ARBA" id="ARBA00022729"/>
    </source>
</evidence>
<keyword evidence="7" id="KW-0406">Ion transport</keyword>
<dbReference type="GO" id="GO:0005886">
    <property type="term" value="C:plasma membrane"/>
    <property type="evidence" value="ECO:0007669"/>
    <property type="project" value="UniProtKB-SubCell"/>
</dbReference>
<evidence type="ECO:0000313" key="13">
    <source>
        <dbReference type="Proteomes" id="UP000507470"/>
    </source>
</evidence>
<keyword evidence="8" id="KW-0472">Membrane</keyword>